<dbReference type="EMBL" id="JASVDS010000004">
    <property type="protein sequence ID" value="MDL5033408.1"/>
    <property type="molecule type" value="Genomic_DNA"/>
</dbReference>
<sequence length="715" mass="78249">MLPTPPSTATAHPPLLQDLDQAVDQILARVPGDIVMAIPLGLGKPNPLVNALYRRLRALPQRRLTIFTALSLEKPVGKSDLERQFLEPLVARVFADYPDLDYVKDHRAQTLPPNIAVHEFFLKTGDYLGNPVAQQGFVCTNYSFVVRDMVKLGVNLILQAVACRDAEAGSGAGPQLSLSCNPDLSLDLIEQLAALGRQPFTVAMINRQLPFMTGPALVPPGYVDLVVETPETSHQLFAPPNAAIGWADYAIGLHAASLVKDGGTLQIGIGSLGDAIAQALIVRHTRPAAFRQMLAGLGSQDVAARELAPFEQGLYGCSEMFVNGLLQLVRAGIIKRQVFQDESLQRLALAGRLGGTPSVAALQALCEMGAVQLPLGARALQHWQAQGLLRDTLTPEAARALPSDLDSPAALQAWTAALGPQWRQRALLHGGFFLGPRDFYQTLRELDEPLRAQIAMTRIGYINELYGDGLGSETLKRLQRRDARFMNTTMKMTLLGAAGSDALESGQVVSGVGGQYNFVAMGHALPDARSVLMLRATHENHHGLTSSIVWNYGNVTIPRHLRDVVITEYGVADLRGRSDSEVVQALIRIADSRFQESLMREAQAHGKLAADWQLPETWRQNRPEALREQLRPWRNEGVLPDFPFGTDLTDDELKIVRALKKLKHASTHPVELVGLILRSLQGVPEVPEAYLERLGLDQANSFKQLFLKRLFAANL</sequence>
<name>A0ABT7LKQ0_9BURK</name>
<dbReference type="InterPro" id="IPR038460">
    <property type="entry name" value="AcetylCoA_hyd_C_sf"/>
</dbReference>
<keyword evidence="2" id="KW-0378">Hydrolase</keyword>
<keyword evidence="3" id="KW-1185">Reference proteome</keyword>
<protein>
    <submittedName>
        <fullName evidence="2">Acetyl-CoA hydrolase/transferase C-terminal domain-containing protein</fullName>
    </submittedName>
</protein>
<dbReference type="InterPro" id="IPR037171">
    <property type="entry name" value="NagB/RpiA_transferase-like"/>
</dbReference>
<comment type="caution">
    <text evidence="2">The sequence shown here is derived from an EMBL/GenBank/DDBJ whole genome shotgun (WGS) entry which is preliminary data.</text>
</comment>
<dbReference type="InterPro" id="IPR026888">
    <property type="entry name" value="AcetylCoA_hyd_C"/>
</dbReference>
<accession>A0ABT7LKQ0</accession>
<dbReference type="Pfam" id="PF13336">
    <property type="entry name" value="AcetylCoA_hyd_C"/>
    <property type="match status" value="1"/>
</dbReference>
<dbReference type="SUPFAM" id="SSF100950">
    <property type="entry name" value="NagB/RpiA/CoA transferase-like"/>
    <property type="match status" value="1"/>
</dbReference>
<evidence type="ECO:0000313" key="2">
    <source>
        <dbReference type="EMBL" id="MDL5033408.1"/>
    </source>
</evidence>
<proteinExistence type="predicted"/>
<gene>
    <name evidence="2" type="ORF">QRD43_15950</name>
</gene>
<dbReference type="PANTHER" id="PTHR21432:SF20">
    <property type="entry name" value="ACETYL-COA HYDROLASE"/>
    <property type="match status" value="1"/>
</dbReference>
<dbReference type="RefSeq" id="WP_285983490.1">
    <property type="nucleotide sequence ID" value="NZ_JASVDS010000004.1"/>
</dbReference>
<dbReference type="InterPro" id="IPR046433">
    <property type="entry name" value="ActCoA_hydro"/>
</dbReference>
<evidence type="ECO:0000259" key="1">
    <source>
        <dbReference type="Pfam" id="PF13336"/>
    </source>
</evidence>
<evidence type="ECO:0000313" key="3">
    <source>
        <dbReference type="Proteomes" id="UP001238603"/>
    </source>
</evidence>
<dbReference type="PANTHER" id="PTHR21432">
    <property type="entry name" value="ACETYL-COA HYDROLASE-RELATED"/>
    <property type="match status" value="1"/>
</dbReference>
<dbReference type="Gene3D" id="3.30.750.70">
    <property type="entry name" value="4-hydroxybutyrate coenzyme like domains"/>
    <property type="match status" value="1"/>
</dbReference>
<dbReference type="Gene3D" id="3.40.1080.20">
    <property type="entry name" value="Acetyl-CoA hydrolase/transferase C-terminal domain"/>
    <property type="match status" value="1"/>
</dbReference>
<feature type="domain" description="Acetyl-CoA hydrolase/transferase C-terminal" evidence="1">
    <location>
        <begin position="435"/>
        <end position="602"/>
    </location>
</feature>
<organism evidence="2 3">
    <name type="scientific">Roseateles subflavus</name>
    <dbReference type="NCBI Taxonomy" id="3053353"/>
    <lineage>
        <taxon>Bacteria</taxon>
        <taxon>Pseudomonadati</taxon>
        <taxon>Pseudomonadota</taxon>
        <taxon>Betaproteobacteria</taxon>
        <taxon>Burkholderiales</taxon>
        <taxon>Sphaerotilaceae</taxon>
        <taxon>Roseateles</taxon>
    </lineage>
</organism>
<dbReference type="Proteomes" id="UP001238603">
    <property type="component" value="Unassembled WGS sequence"/>
</dbReference>
<reference evidence="2 3" key="1">
    <citation type="submission" date="2023-06" db="EMBL/GenBank/DDBJ databases">
        <title>Pelomonas sp. APW6 16S ribosomal RNA gene genome sequencing and assembly.</title>
        <authorList>
            <person name="Woo H."/>
        </authorList>
    </citation>
    <scope>NUCLEOTIDE SEQUENCE [LARGE SCALE GENOMIC DNA]</scope>
    <source>
        <strain evidence="2 3">APW6</strain>
    </source>
</reference>
<dbReference type="GO" id="GO:0016787">
    <property type="term" value="F:hydrolase activity"/>
    <property type="evidence" value="ECO:0007669"/>
    <property type="project" value="UniProtKB-KW"/>
</dbReference>